<dbReference type="InterPro" id="IPR005625">
    <property type="entry name" value="PepSY-ass_TM"/>
</dbReference>
<dbReference type="Proteomes" id="UP000583387">
    <property type="component" value="Unassembled WGS sequence"/>
</dbReference>
<evidence type="ECO:0000313" key="2">
    <source>
        <dbReference type="EMBL" id="CAD5108568.1"/>
    </source>
</evidence>
<organism evidence="2 3">
    <name type="scientific">Zestomonas carbonaria</name>
    <dbReference type="NCBI Taxonomy" id="2762745"/>
    <lineage>
        <taxon>Bacteria</taxon>
        <taxon>Pseudomonadati</taxon>
        <taxon>Pseudomonadota</taxon>
        <taxon>Gammaproteobacteria</taxon>
        <taxon>Pseudomonadales</taxon>
        <taxon>Pseudomonadaceae</taxon>
        <taxon>Zestomonas</taxon>
    </lineage>
</organism>
<comment type="caution">
    <text evidence="2">The sequence shown here is derived from an EMBL/GenBank/DDBJ whole genome shotgun (WGS) entry which is preliminary data.</text>
</comment>
<dbReference type="PANTHER" id="PTHR34219">
    <property type="entry name" value="IRON-REGULATED INNER MEMBRANE PROTEIN-RELATED"/>
    <property type="match status" value="1"/>
</dbReference>
<dbReference type="RefSeq" id="WP_210768856.1">
    <property type="nucleotide sequence ID" value="NZ_CAJFCI010000057.1"/>
</dbReference>
<protein>
    <recommendedName>
        <fullName evidence="4">PepSY domain-containing protein</fullName>
    </recommendedName>
</protein>
<keyword evidence="1" id="KW-0812">Transmembrane</keyword>
<feature type="transmembrane region" description="Helical" evidence="1">
    <location>
        <begin position="145"/>
        <end position="168"/>
    </location>
</feature>
<dbReference type="AlphaFoldDB" id="A0A7U7EPW3"/>
<accession>A0A7U7EPW3</accession>
<evidence type="ECO:0008006" key="4">
    <source>
        <dbReference type="Google" id="ProtNLM"/>
    </source>
</evidence>
<evidence type="ECO:0000256" key="1">
    <source>
        <dbReference type="SAM" id="Phobius"/>
    </source>
</evidence>
<evidence type="ECO:0000313" key="3">
    <source>
        <dbReference type="Proteomes" id="UP000583387"/>
    </source>
</evidence>
<keyword evidence="1" id="KW-1133">Transmembrane helix</keyword>
<feature type="transmembrane region" description="Helical" evidence="1">
    <location>
        <begin position="334"/>
        <end position="355"/>
    </location>
</feature>
<proteinExistence type="predicted"/>
<name>A0A7U7EPW3_9GAMM</name>
<dbReference type="Pfam" id="PF03929">
    <property type="entry name" value="PepSY_TM"/>
    <property type="match status" value="1"/>
</dbReference>
<keyword evidence="1" id="KW-0472">Membrane</keyword>
<dbReference type="PANTHER" id="PTHR34219:SF8">
    <property type="entry name" value="PEPSY DOMAIN-CONTAINING PROTEIN"/>
    <property type="match status" value="1"/>
</dbReference>
<reference evidence="2 3" key="1">
    <citation type="submission" date="2020-08" db="EMBL/GenBank/DDBJ databases">
        <authorList>
            <person name="Criscuolo A."/>
        </authorList>
    </citation>
    <scope>NUCLEOTIDE SEQUENCE [LARGE SCALE GENOMIC DNA]</scope>
    <source>
        <strain evidence="2">CIP111764</strain>
    </source>
</reference>
<keyword evidence="3" id="KW-1185">Reference proteome</keyword>
<gene>
    <name evidence="2" type="ORF">PSEWESI4_02856</name>
</gene>
<feature type="transmembrane region" description="Helical" evidence="1">
    <location>
        <begin position="20"/>
        <end position="45"/>
    </location>
</feature>
<feature type="transmembrane region" description="Helical" evidence="1">
    <location>
        <begin position="194"/>
        <end position="215"/>
    </location>
</feature>
<dbReference type="EMBL" id="CAJFCI010000057">
    <property type="protein sequence ID" value="CAD5108568.1"/>
    <property type="molecule type" value="Genomic_DNA"/>
</dbReference>
<sequence length="372" mass="42223">MRADPSPKTGKQHRRLWFDIHSWAGLKFSLLMTFVCLTGTLAVFAHEIDWLLHEEIQVTPQARTASWGDMLEAIQTRYPDWTLDYLAAPEGPRFAAMATMVTGDGERRFVWVDPYLGQVTGDTGWLSAQRILRTSHRHLLLPTRIGVPLVSALSLLLLLSLISSLYIYKHWWRGFFTWPRGGRPRRLWGDVHRLAGVWSLWFVVLMAATGFWYLVESLGGDAAVPALARQAQSERPATPLDPASVDRAVTEARRLWPAFEVRGLYPSPDGSSLRLAGQAQAWLVRDRANVLVFDLRQGLLRGQFDARDMSLHQRIAEMADPLHFGTFMGLSSKLLWFLFGAALTALSVTGVYLYGLRSIEALRSRQRREQRR</sequence>